<dbReference type="UniPathway" id="UPA00143"/>
<dbReference type="InterPro" id="IPR017907">
    <property type="entry name" value="Znf_RING_CS"/>
</dbReference>
<dbReference type="EMBL" id="HG937692">
    <property type="protein sequence ID" value="CDP36799.1"/>
    <property type="molecule type" value="Genomic_DNA"/>
</dbReference>
<gene>
    <name evidence="7" type="ORF">GNLVRS02_ARAD1B21274g</name>
</gene>
<feature type="compositionally biased region" description="Acidic residues" evidence="5">
    <location>
        <begin position="60"/>
        <end position="76"/>
    </location>
</feature>
<dbReference type="PROSITE" id="PS50089">
    <property type="entry name" value="ZF_RING_2"/>
    <property type="match status" value="1"/>
</dbReference>
<dbReference type="InterPro" id="IPR013083">
    <property type="entry name" value="Znf_RING/FYVE/PHD"/>
</dbReference>
<dbReference type="SMART" id="SM00184">
    <property type="entry name" value="RING"/>
    <property type="match status" value="1"/>
</dbReference>
<dbReference type="GO" id="GO:0140082">
    <property type="term" value="F:SUMO-ubiquitin ligase activity"/>
    <property type="evidence" value="ECO:0007669"/>
    <property type="project" value="TreeGrafter"/>
</dbReference>
<feature type="compositionally biased region" description="Polar residues" evidence="5">
    <location>
        <begin position="20"/>
        <end position="31"/>
    </location>
</feature>
<evidence type="ECO:0000256" key="1">
    <source>
        <dbReference type="ARBA" id="ARBA00022723"/>
    </source>
</evidence>
<evidence type="ECO:0000256" key="3">
    <source>
        <dbReference type="ARBA" id="ARBA00022833"/>
    </source>
</evidence>
<dbReference type="GO" id="GO:0008270">
    <property type="term" value="F:zinc ion binding"/>
    <property type="evidence" value="ECO:0007669"/>
    <property type="project" value="UniProtKB-KW"/>
</dbReference>
<evidence type="ECO:0000259" key="6">
    <source>
        <dbReference type="PROSITE" id="PS50089"/>
    </source>
</evidence>
<feature type="domain" description="RING-type" evidence="6">
    <location>
        <begin position="131"/>
        <end position="176"/>
    </location>
</feature>
<keyword evidence="2 4" id="KW-0863">Zinc-finger</keyword>
<evidence type="ECO:0000256" key="2">
    <source>
        <dbReference type="ARBA" id="ARBA00022771"/>
    </source>
</evidence>
<name>A0A060T7P2_BLAAD</name>
<feature type="region of interest" description="Disordered" evidence="5">
    <location>
        <begin position="1"/>
        <end position="102"/>
    </location>
</feature>
<dbReference type="InterPro" id="IPR001841">
    <property type="entry name" value="Znf_RING"/>
</dbReference>
<protein>
    <submittedName>
        <fullName evidence="7">ARAD1B21274p</fullName>
    </submittedName>
</protein>
<reference evidence="7" key="1">
    <citation type="submission" date="2014-02" db="EMBL/GenBank/DDBJ databases">
        <authorList>
            <person name="Genoscope - CEA"/>
        </authorList>
    </citation>
    <scope>NUCLEOTIDE SEQUENCE</scope>
    <source>
        <strain evidence="7">LS3</strain>
    </source>
</reference>
<sequence>MMPETDESQPARKRARIIQSPESDTDPATNTRRSEVIPDQDVDTDLDADAQEINRILTENLEDLADEEDSESDSSDIEIVTENKSISQTPAAEYFDDDDDNDDDDDIEILTSEEKKPQNLVQRKQLSNFTCSICYDEPEIVAVTPCGHLYCSECVFRALCSSVRATKYRGECSICRKKVPFKQVKYLEFKMQARQVK</sequence>
<dbReference type="GO" id="GO:0033768">
    <property type="term" value="C:SUMO-targeted ubiquitin ligase complex"/>
    <property type="evidence" value="ECO:0007669"/>
    <property type="project" value="TreeGrafter"/>
</dbReference>
<proteinExistence type="predicted"/>
<organism evidence="7">
    <name type="scientific">Blastobotrys adeninivorans</name>
    <name type="common">Yeast</name>
    <name type="synonym">Arxula adeninivorans</name>
    <dbReference type="NCBI Taxonomy" id="409370"/>
    <lineage>
        <taxon>Eukaryota</taxon>
        <taxon>Fungi</taxon>
        <taxon>Dikarya</taxon>
        <taxon>Ascomycota</taxon>
        <taxon>Saccharomycotina</taxon>
        <taxon>Dipodascomycetes</taxon>
        <taxon>Dipodascales</taxon>
        <taxon>Trichomonascaceae</taxon>
        <taxon>Blastobotrys</taxon>
    </lineage>
</organism>
<evidence type="ECO:0000256" key="5">
    <source>
        <dbReference type="SAM" id="MobiDB-lite"/>
    </source>
</evidence>
<keyword evidence="1" id="KW-0479">Metal-binding</keyword>
<evidence type="ECO:0000313" key="7">
    <source>
        <dbReference type="EMBL" id="CDP36799.1"/>
    </source>
</evidence>
<dbReference type="GO" id="GO:0006511">
    <property type="term" value="P:ubiquitin-dependent protein catabolic process"/>
    <property type="evidence" value="ECO:0007669"/>
    <property type="project" value="TreeGrafter"/>
</dbReference>
<accession>A0A060T7P2</accession>
<dbReference type="Pfam" id="PF13920">
    <property type="entry name" value="zf-C3HC4_3"/>
    <property type="match status" value="1"/>
</dbReference>
<dbReference type="Gene3D" id="3.30.40.10">
    <property type="entry name" value="Zinc/RING finger domain, C3HC4 (zinc finger)"/>
    <property type="match status" value="1"/>
</dbReference>
<dbReference type="InterPro" id="IPR049627">
    <property type="entry name" value="SLX8"/>
</dbReference>
<dbReference type="PROSITE" id="PS00518">
    <property type="entry name" value="ZF_RING_1"/>
    <property type="match status" value="1"/>
</dbReference>
<dbReference type="PANTHER" id="PTHR47094:SF1">
    <property type="entry name" value="RING-TYPE E3 UBIQUITIN TRANSFERASE"/>
    <property type="match status" value="1"/>
</dbReference>
<dbReference type="PANTHER" id="PTHR47094">
    <property type="entry name" value="ELFLESS, ISOFORM B"/>
    <property type="match status" value="1"/>
</dbReference>
<keyword evidence="3" id="KW-0862">Zinc</keyword>
<dbReference type="SUPFAM" id="SSF57850">
    <property type="entry name" value="RING/U-box"/>
    <property type="match status" value="1"/>
</dbReference>
<dbReference type="AlphaFoldDB" id="A0A060T7P2"/>
<evidence type="ECO:0000256" key="4">
    <source>
        <dbReference type="PROSITE-ProRule" id="PRU00175"/>
    </source>
</evidence>
<reference evidence="7" key="2">
    <citation type="submission" date="2014-06" db="EMBL/GenBank/DDBJ databases">
        <title>The complete genome of Blastobotrys (Arxula) adeninivorans LS3 - a yeast of biotechnological interest.</title>
        <authorList>
            <person name="Kunze G."/>
            <person name="Gaillardin C."/>
            <person name="Czernicka M."/>
            <person name="Durrens P."/>
            <person name="Martin T."/>
            <person name="Boer E."/>
            <person name="Gabaldon T."/>
            <person name="Cruz J."/>
            <person name="Talla E."/>
            <person name="Marck C."/>
            <person name="Goffeau A."/>
            <person name="Barbe V."/>
            <person name="Baret P."/>
            <person name="Baronian K."/>
            <person name="Beier S."/>
            <person name="Bleykasten C."/>
            <person name="Bode R."/>
            <person name="Casaregola S."/>
            <person name="Despons L."/>
            <person name="Fairhead C."/>
            <person name="Giersberg M."/>
            <person name="Gierski P."/>
            <person name="Hahnel U."/>
            <person name="Hartmann A."/>
            <person name="Jankowska D."/>
            <person name="Jubin C."/>
            <person name="Jung P."/>
            <person name="Lafontaine I."/>
            <person name="Leh-Louis V."/>
            <person name="Lemaire M."/>
            <person name="Marcet-Houben M."/>
            <person name="Mascher M."/>
            <person name="Morel G."/>
            <person name="Richard G.-F."/>
            <person name="Riechen J."/>
            <person name="Sacerdot C."/>
            <person name="Sarkar A."/>
            <person name="Savel G."/>
            <person name="Schacherer J."/>
            <person name="Sherman D."/>
            <person name="Straub M.-L."/>
            <person name="Stein N."/>
            <person name="Thierry A."/>
            <person name="Trautwein-Schult A."/>
            <person name="Westhof E."/>
            <person name="Worch S."/>
            <person name="Dujon B."/>
            <person name="Souciet J.-L."/>
            <person name="Wincker P."/>
            <person name="Scholz U."/>
            <person name="Neuveglise N."/>
        </authorList>
    </citation>
    <scope>NUCLEOTIDE SEQUENCE</scope>
    <source>
        <strain evidence="7">LS3</strain>
    </source>
</reference>
<feature type="compositionally biased region" description="Acidic residues" evidence="5">
    <location>
        <begin position="38"/>
        <end position="50"/>
    </location>
</feature>
<dbReference type="GO" id="GO:0016567">
    <property type="term" value="P:protein ubiquitination"/>
    <property type="evidence" value="ECO:0007669"/>
    <property type="project" value="UniProtKB-UniPathway"/>
</dbReference>
<dbReference type="GO" id="GO:0032183">
    <property type="term" value="F:SUMO binding"/>
    <property type="evidence" value="ECO:0007669"/>
    <property type="project" value="TreeGrafter"/>
</dbReference>
<dbReference type="GO" id="GO:0061630">
    <property type="term" value="F:ubiquitin protein ligase activity"/>
    <property type="evidence" value="ECO:0007669"/>
    <property type="project" value="InterPro"/>
</dbReference>